<gene>
    <name evidence="1" type="ORF">AcetOrient_orf04728</name>
</gene>
<proteinExistence type="predicted"/>
<reference evidence="1 2" key="1">
    <citation type="submission" date="2018-02" db="EMBL/GenBank/DDBJ databases">
        <title>Acetobacter orientalis genome.</title>
        <authorList>
            <person name="Nakashima N."/>
            <person name="Tamura T."/>
        </authorList>
    </citation>
    <scope>NUCLEOTIDE SEQUENCE [LARGE SCALE GENOMIC DNA]</scope>
    <source>
        <strain evidence="1 2">FAN1</strain>
    </source>
</reference>
<organism evidence="1 2">
    <name type="scientific">Acetobacter orientalis</name>
    <dbReference type="NCBI Taxonomy" id="146474"/>
    <lineage>
        <taxon>Bacteria</taxon>
        <taxon>Pseudomonadati</taxon>
        <taxon>Pseudomonadota</taxon>
        <taxon>Alphaproteobacteria</taxon>
        <taxon>Acetobacterales</taxon>
        <taxon>Acetobacteraceae</taxon>
        <taxon>Acetobacter</taxon>
    </lineage>
</organism>
<accession>A0A2Z5ZLS7</accession>
<name>A0A2Z5ZLS7_9PROT</name>
<dbReference type="Proteomes" id="UP000270034">
    <property type="component" value="Chromosome"/>
</dbReference>
<sequence>MVWTLFFLCRFWRHASIFVEWLRLLRAGMGFRQLKPALSQLARP</sequence>
<dbReference type="EMBL" id="AP018515">
    <property type="protein sequence ID" value="BBC81466.1"/>
    <property type="molecule type" value="Genomic_DNA"/>
</dbReference>
<dbReference type="AlphaFoldDB" id="A0A2Z5ZLS7"/>
<protein>
    <submittedName>
        <fullName evidence="1">Putative competence protein</fullName>
    </submittedName>
</protein>
<evidence type="ECO:0000313" key="1">
    <source>
        <dbReference type="EMBL" id="BBC81466.1"/>
    </source>
</evidence>
<dbReference type="KEGG" id="aot:AcetOri_orf04728"/>
<evidence type="ECO:0000313" key="2">
    <source>
        <dbReference type="Proteomes" id="UP000270034"/>
    </source>
</evidence>